<feature type="compositionally biased region" description="Low complexity" evidence="1">
    <location>
        <begin position="297"/>
        <end position="311"/>
    </location>
</feature>
<evidence type="ECO:0000313" key="3">
    <source>
        <dbReference type="Proteomes" id="UP000001396"/>
    </source>
</evidence>
<dbReference type="InParanoid" id="D3BI22"/>
<feature type="region of interest" description="Disordered" evidence="1">
    <location>
        <begin position="95"/>
        <end position="266"/>
    </location>
</feature>
<feature type="compositionally biased region" description="Acidic residues" evidence="1">
    <location>
        <begin position="106"/>
        <end position="119"/>
    </location>
</feature>
<sequence length="452" mass="52784">MERRSEVEELEDEIERVTSNSRIARALWNSLVVEEEDLVSGGDHHDHDVNMQEEIASSSTRRGPSSLQRYSHLLQPPRMPYRWTHRLFTTDHLHQVVNQNNTNDDKDNEEEEEEEEEEDSHQSSDMLQQQHQYPYADDDITRETDSDNHNEEEVEVEEEEVEEEEEEVDGEFEDGDGEEEYYFEEEEEEEEEGGEGISYFEDLERYVINMGEDQEDQYDEDDYYDEEEEDDYDEDEDNITINGEDDDEDDYDDDGYDDEDEDQDNDNDDYLLEERIMFCDLEDPASAVSSSPVFRGSSSSSSSSTSLSSSSLSSLTNVGGINFNSSSNSSNISNNSINILRQFTSLSLNLNTNHPMQLLDILEHYYRNNDTPIFKTYQDIILPMVSSFYQRISNEDLLIINRHLKVLIDKDQYFAQIVPLLDKKTQYLKIFNQRLTSIRNLCGSNNNSHYFL</sequence>
<name>D3BI22_HETP5</name>
<dbReference type="RefSeq" id="XP_020431046.1">
    <property type="nucleotide sequence ID" value="XM_020579207.1"/>
</dbReference>
<evidence type="ECO:0000313" key="2">
    <source>
        <dbReference type="EMBL" id="EFA78922.1"/>
    </source>
</evidence>
<feature type="compositionally biased region" description="Polar residues" evidence="1">
    <location>
        <begin position="123"/>
        <end position="132"/>
    </location>
</feature>
<protein>
    <submittedName>
        <fullName evidence="2">Transitin</fullName>
    </submittedName>
</protein>
<dbReference type="EMBL" id="ADBJ01000037">
    <property type="protein sequence ID" value="EFA78922.1"/>
    <property type="molecule type" value="Genomic_DNA"/>
</dbReference>
<dbReference type="GeneID" id="31363870"/>
<feature type="compositionally biased region" description="Acidic residues" evidence="1">
    <location>
        <begin position="152"/>
        <end position="194"/>
    </location>
</feature>
<gene>
    <name evidence="2" type="ORF">PPL_08390</name>
</gene>
<feature type="compositionally biased region" description="Basic and acidic residues" evidence="1">
    <location>
        <begin position="139"/>
        <end position="151"/>
    </location>
</feature>
<evidence type="ECO:0000256" key="1">
    <source>
        <dbReference type="SAM" id="MobiDB-lite"/>
    </source>
</evidence>
<keyword evidence="3" id="KW-1185">Reference proteome</keyword>
<dbReference type="Proteomes" id="UP000001396">
    <property type="component" value="Unassembled WGS sequence"/>
</dbReference>
<dbReference type="AlphaFoldDB" id="D3BI22"/>
<feature type="compositionally biased region" description="Acidic residues" evidence="1">
    <location>
        <begin position="212"/>
        <end position="266"/>
    </location>
</feature>
<proteinExistence type="predicted"/>
<accession>D3BI22</accession>
<reference evidence="2 3" key="1">
    <citation type="journal article" date="2011" name="Genome Res.">
        <title>Phylogeny-wide analysis of social amoeba genomes highlights ancient origins for complex intercellular communication.</title>
        <authorList>
            <person name="Heidel A.J."/>
            <person name="Lawal H.M."/>
            <person name="Felder M."/>
            <person name="Schilde C."/>
            <person name="Helps N.R."/>
            <person name="Tunggal B."/>
            <person name="Rivero F."/>
            <person name="John U."/>
            <person name="Schleicher M."/>
            <person name="Eichinger L."/>
            <person name="Platzer M."/>
            <person name="Noegel A.A."/>
            <person name="Schaap P."/>
            <person name="Gloeckner G."/>
        </authorList>
    </citation>
    <scope>NUCLEOTIDE SEQUENCE [LARGE SCALE GENOMIC DNA]</scope>
    <source>
        <strain evidence="3">ATCC 26659 / Pp 5 / PN500</strain>
    </source>
</reference>
<feature type="region of interest" description="Disordered" evidence="1">
    <location>
        <begin position="289"/>
        <end position="311"/>
    </location>
</feature>
<dbReference type="OMA" id="EERIMFC"/>
<organism evidence="2 3">
    <name type="scientific">Heterostelium pallidum (strain ATCC 26659 / Pp 5 / PN500)</name>
    <name type="common">Cellular slime mold</name>
    <name type="synonym">Polysphondylium pallidum</name>
    <dbReference type="NCBI Taxonomy" id="670386"/>
    <lineage>
        <taxon>Eukaryota</taxon>
        <taxon>Amoebozoa</taxon>
        <taxon>Evosea</taxon>
        <taxon>Eumycetozoa</taxon>
        <taxon>Dictyostelia</taxon>
        <taxon>Acytosteliales</taxon>
        <taxon>Acytosteliaceae</taxon>
        <taxon>Heterostelium</taxon>
    </lineage>
</organism>
<comment type="caution">
    <text evidence="2">The sequence shown here is derived from an EMBL/GenBank/DDBJ whole genome shotgun (WGS) entry which is preliminary data.</text>
</comment>